<dbReference type="OrthoDB" id="7348506at2"/>
<evidence type="ECO:0008006" key="4">
    <source>
        <dbReference type="Google" id="ProtNLM"/>
    </source>
</evidence>
<evidence type="ECO:0000256" key="1">
    <source>
        <dbReference type="SAM" id="SignalP"/>
    </source>
</evidence>
<feature type="chain" id="PRO_5012825077" description="Flagellar assembly protein T N-terminal domain-containing protein" evidence="1">
    <location>
        <begin position="23"/>
        <end position="368"/>
    </location>
</feature>
<reference evidence="3" key="1">
    <citation type="submission" date="2017-04" db="EMBL/GenBank/DDBJ databases">
        <title>Function of individual gut microbiota members based on whole genome sequencing of pure cultures obtained from chicken caecum.</title>
        <authorList>
            <person name="Medvecky M."/>
            <person name="Cejkova D."/>
            <person name="Polansky O."/>
            <person name="Karasova D."/>
            <person name="Kubasova T."/>
            <person name="Cizek A."/>
            <person name="Rychlik I."/>
        </authorList>
    </citation>
    <scope>NUCLEOTIDE SEQUENCE [LARGE SCALE GENOMIC DNA]</scope>
    <source>
        <strain evidence="3">An273</strain>
    </source>
</reference>
<dbReference type="PROSITE" id="PS51257">
    <property type="entry name" value="PROKAR_LIPOPROTEIN"/>
    <property type="match status" value="1"/>
</dbReference>
<comment type="caution">
    <text evidence="2">The sequence shown here is derived from an EMBL/GenBank/DDBJ whole genome shotgun (WGS) entry which is preliminary data.</text>
</comment>
<dbReference type="Proteomes" id="UP000196368">
    <property type="component" value="Unassembled WGS sequence"/>
</dbReference>
<organism evidence="2 3">
    <name type="scientific">Candidatus Avelusimicrobium gallicola</name>
    <dbReference type="NCBI Taxonomy" id="2562704"/>
    <lineage>
        <taxon>Bacteria</taxon>
        <taxon>Pseudomonadati</taxon>
        <taxon>Elusimicrobiota</taxon>
        <taxon>Elusimicrobia</taxon>
        <taxon>Elusimicrobiales</taxon>
        <taxon>Elusimicrobiaceae</taxon>
        <taxon>Candidatus Avelusimicrobium</taxon>
    </lineage>
</organism>
<sequence>MKKLFVLAFAAALTLSACSSFRIGPKGEGEYVEAESLVPYDENNLKQMKKDGILAAQRAAVEKVAGIFISSATTVDQAQLVEDKIVSKTAGFIRRSHVQKSYRKGDEYYTKIKAMVLVKDIGDIIKQSEADAFAKKTNILITSREMTGDDISLRQDCKQAIYRALKDQPFALINGDNLSQNNIENPNPTIDQARQEGARFVIMADVQANPLVALPGTVSPFKSYRARANIRAYATNNYAVVAEGAEQLSGLDPMDEIASQKAISAACEAAAKQLVEPINSAINSAKVFDVTVKDIGNIERLKQVQDILRDLREIEDFNLVRYANSSAQFEISANIGTPEELAAKIIRKYNINFTVVSITPNALVLSFN</sequence>
<keyword evidence="1" id="KW-0732">Signal</keyword>
<accession>A0A1Y4DLF2</accession>
<evidence type="ECO:0000313" key="2">
    <source>
        <dbReference type="EMBL" id="OUO56241.1"/>
    </source>
</evidence>
<dbReference type="EMBL" id="NFJD01000004">
    <property type="protein sequence ID" value="OUO56241.1"/>
    <property type="molecule type" value="Genomic_DNA"/>
</dbReference>
<evidence type="ECO:0000313" key="3">
    <source>
        <dbReference type="Proteomes" id="UP000196368"/>
    </source>
</evidence>
<name>A0A1Y4DLF2_9BACT</name>
<gene>
    <name evidence="2" type="ORF">B5F75_06380</name>
</gene>
<dbReference type="AlphaFoldDB" id="A0A1Y4DLF2"/>
<protein>
    <recommendedName>
        <fullName evidence="4">Flagellar assembly protein T N-terminal domain-containing protein</fullName>
    </recommendedName>
</protein>
<feature type="signal peptide" evidence="1">
    <location>
        <begin position="1"/>
        <end position="22"/>
    </location>
</feature>
<proteinExistence type="predicted"/>
<dbReference type="RefSeq" id="WP_087289123.1">
    <property type="nucleotide sequence ID" value="NZ_NFJD01000004.1"/>
</dbReference>
<keyword evidence="3" id="KW-1185">Reference proteome</keyword>